<dbReference type="PANTHER" id="PTHR46211:SF1">
    <property type="entry name" value="GLYCEROPHOSPHODIESTER PHOSPHODIESTERASE, CYTOPLASMIC"/>
    <property type="match status" value="1"/>
</dbReference>
<sequence>MKIKVLKIVGVATLAILLVLTVFWFSLPLISQQRLGKELSQDLGVPSPAIIAHRGASHLAPESTAPAYKLARDIGADYLEADLQRTKDGVIVVFHDEALKRTSDIETVFPEKAEQPLSEFTYKELKQLDTGGWFNEKFPDQARDSYVGLNILTLDELIDIAESGNNNPGLYLETKFADKYPGIEKDIIEILERRGWIDGKPKFSDPERKVNDKLGVATVNVMERDSRLIFQSFYSHSIEEFNSLAPSVLRVTLISKDIEEKYGWENIIEETVATSDGIGPVGNLALPWRVNKVHKKGLIVHAYTINSPFQMRILHRSGVDGIFTDRPELALEVYDRTNQIELDKIFHNIGY</sequence>
<dbReference type="AlphaFoldDB" id="A0AAU7VNC4"/>
<dbReference type="InterPro" id="IPR017946">
    <property type="entry name" value="PLC-like_Pdiesterase_TIM-brl"/>
</dbReference>
<name>A0AAU7VNC4_9FIRM</name>
<dbReference type="EMBL" id="CP158367">
    <property type="protein sequence ID" value="XBX75549.1"/>
    <property type="molecule type" value="Genomic_DNA"/>
</dbReference>
<proteinExistence type="predicted"/>
<protein>
    <submittedName>
        <fullName evidence="2">Glycerophosphodiester phosphodiesterase family protein</fullName>
    </submittedName>
</protein>
<reference evidence="2" key="1">
    <citation type="journal article" date="2013" name="Extremophiles">
        <title>Proteinivorax tanatarense gen. nov., sp. nov., an anaerobic, haloalkaliphilic, proteolytic bacterium isolated from a decaying algal bloom, and proposal of Proteinivoraceae fam. nov.</title>
        <authorList>
            <person name="Kevbrin V."/>
            <person name="Boltyanskaya Y."/>
            <person name="Zhilina T."/>
            <person name="Kolganova T."/>
            <person name="Lavrentjeva E."/>
            <person name="Kuznetsov B."/>
        </authorList>
    </citation>
    <scope>NUCLEOTIDE SEQUENCE</scope>
    <source>
        <strain evidence="2">Z-910T</strain>
    </source>
</reference>
<reference evidence="2" key="2">
    <citation type="submission" date="2024-06" db="EMBL/GenBank/DDBJ databases">
        <authorList>
            <person name="Petrova K.O."/>
            <person name="Toshchakov S.V."/>
            <person name="Boltjanskaja Y.V."/>
            <person name="Kevbrin V."/>
        </authorList>
    </citation>
    <scope>NUCLEOTIDE SEQUENCE</scope>
    <source>
        <strain evidence="2">Z-910T</strain>
    </source>
</reference>
<evidence type="ECO:0000313" key="2">
    <source>
        <dbReference type="EMBL" id="XBX75549.1"/>
    </source>
</evidence>
<dbReference type="PROSITE" id="PS51704">
    <property type="entry name" value="GP_PDE"/>
    <property type="match status" value="1"/>
</dbReference>
<accession>A0AAU7VNC4</accession>
<dbReference type="RefSeq" id="WP_350344293.1">
    <property type="nucleotide sequence ID" value="NZ_CP158367.1"/>
</dbReference>
<dbReference type="InterPro" id="IPR030395">
    <property type="entry name" value="GP_PDE_dom"/>
</dbReference>
<dbReference type="Pfam" id="PF03009">
    <property type="entry name" value="GDPD"/>
    <property type="match status" value="1"/>
</dbReference>
<dbReference type="GO" id="GO:0008081">
    <property type="term" value="F:phosphoric diester hydrolase activity"/>
    <property type="evidence" value="ECO:0007669"/>
    <property type="project" value="InterPro"/>
</dbReference>
<dbReference type="PANTHER" id="PTHR46211">
    <property type="entry name" value="GLYCEROPHOSPHORYL DIESTER PHOSPHODIESTERASE"/>
    <property type="match status" value="1"/>
</dbReference>
<dbReference type="Gene3D" id="3.20.20.190">
    <property type="entry name" value="Phosphatidylinositol (PI) phosphodiesterase"/>
    <property type="match status" value="1"/>
</dbReference>
<feature type="domain" description="GP-PDE" evidence="1">
    <location>
        <begin position="48"/>
        <end position="334"/>
    </location>
</feature>
<dbReference type="SUPFAM" id="SSF51695">
    <property type="entry name" value="PLC-like phosphodiesterases"/>
    <property type="match status" value="1"/>
</dbReference>
<gene>
    <name evidence="2" type="ORF">PRVXT_000686</name>
</gene>
<evidence type="ECO:0000259" key="1">
    <source>
        <dbReference type="PROSITE" id="PS51704"/>
    </source>
</evidence>
<dbReference type="GO" id="GO:0006629">
    <property type="term" value="P:lipid metabolic process"/>
    <property type="evidence" value="ECO:0007669"/>
    <property type="project" value="InterPro"/>
</dbReference>
<organism evidence="2">
    <name type="scientific">Proteinivorax tanatarense</name>
    <dbReference type="NCBI Taxonomy" id="1260629"/>
    <lineage>
        <taxon>Bacteria</taxon>
        <taxon>Bacillati</taxon>
        <taxon>Bacillota</taxon>
        <taxon>Clostridia</taxon>
        <taxon>Eubacteriales</taxon>
        <taxon>Proteinivoracaceae</taxon>
        <taxon>Proteinivorax</taxon>
    </lineage>
</organism>